<sequence length="85" mass="10095">MALPKIYLIIPNEVDLILSDIEGRAERDEEMTLEEFSNLIHNFDDPNWNGIYIATMYKITFKTYECNKQKFIKSDSSQFFDICKF</sequence>
<evidence type="ECO:0000313" key="2">
    <source>
        <dbReference type="Proteomes" id="UP000001542"/>
    </source>
</evidence>
<dbReference type="AlphaFoldDB" id="A2EZX2"/>
<dbReference type="InParanoid" id="A2EZX2"/>
<accession>A2EZX2</accession>
<organism evidence="1 2">
    <name type="scientific">Trichomonas vaginalis (strain ATCC PRA-98 / G3)</name>
    <dbReference type="NCBI Taxonomy" id="412133"/>
    <lineage>
        <taxon>Eukaryota</taxon>
        <taxon>Metamonada</taxon>
        <taxon>Parabasalia</taxon>
        <taxon>Trichomonadida</taxon>
        <taxon>Trichomonadidae</taxon>
        <taxon>Trichomonas</taxon>
    </lineage>
</organism>
<reference evidence="1" key="2">
    <citation type="journal article" date="2007" name="Science">
        <title>Draft genome sequence of the sexually transmitted pathogen Trichomonas vaginalis.</title>
        <authorList>
            <person name="Carlton J.M."/>
            <person name="Hirt R.P."/>
            <person name="Silva J.C."/>
            <person name="Delcher A.L."/>
            <person name="Schatz M."/>
            <person name="Zhao Q."/>
            <person name="Wortman J.R."/>
            <person name="Bidwell S.L."/>
            <person name="Alsmark U.C.M."/>
            <person name="Besteiro S."/>
            <person name="Sicheritz-Ponten T."/>
            <person name="Noel C.J."/>
            <person name="Dacks J.B."/>
            <person name="Foster P.G."/>
            <person name="Simillion C."/>
            <person name="Van de Peer Y."/>
            <person name="Miranda-Saavedra D."/>
            <person name="Barton G.J."/>
            <person name="Westrop G.D."/>
            <person name="Mueller S."/>
            <person name="Dessi D."/>
            <person name="Fiori P.L."/>
            <person name="Ren Q."/>
            <person name="Paulsen I."/>
            <person name="Zhang H."/>
            <person name="Bastida-Corcuera F.D."/>
            <person name="Simoes-Barbosa A."/>
            <person name="Brown M.T."/>
            <person name="Hayes R.D."/>
            <person name="Mukherjee M."/>
            <person name="Okumura C.Y."/>
            <person name="Schneider R."/>
            <person name="Smith A.J."/>
            <person name="Vanacova S."/>
            <person name="Villalvazo M."/>
            <person name="Haas B.J."/>
            <person name="Pertea M."/>
            <person name="Feldblyum T.V."/>
            <person name="Utterback T.R."/>
            <person name="Shu C.L."/>
            <person name="Osoegawa K."/>
            <person name="de Jong P.J."/>
            <person name="Hrdy I."/>
            <person name="Horvathova L."/>
            <person name="Zubacova Z."/>
            <person name="Dolezal P."/>
            <person name="Malik S.B."/>
            <person name="Logsdon J.M. Jr."/>
            <person name="Henze K."/>
            <person name="Gupta A."/>
            <person name="Wang C.C."/>
            <person name="Dunne R.L."/>
            <person name="Upcroft J.A."/>
            <person name="Upcroft P."/>
            <person name="White O."/>
            <person name="Salzberg S.L."/>
            <person name="Tang P."/>
            <person name="Chiu C.-H."/>
            <person name="Lee Y.-S."/>
            <person name="Embley T.M."/>
            <person name="Coombs G.H."/>
            <person name="Mottram J.C."/>
            <person name="Tachezy J."/>
            <person name="Fraser-Liggett C.M."/>
            <person name="Johnson P.J."/>
        </authorList>
    </citation>
    <scope>NUCLEOTIDE SEQUENCE [LARGE SCALE GENOMIC DNA]</scope>
    <source>
        <strain evidence="1">G3</strain>
    </source>
</reference>
<reference evidence="1" key="1">
    <citation type="submission" date="2006-10" db="EMBL/GenBank/DDBJ databases">
        <authorList>
            <person name="Amadeo P."/>
            <person name="Zhao Q."/>
            <person name="Wortman J."/>
            <person name="Fraser-Liggett C."/>
            <person name="Carlton J."/>
        </authorList>
    </citation>
    <scope>NUCLEOTIDE SEQUENCE</scope>
    <source>
        <strain evidence="1">G3</strain>
    </source>
</reference>
<keyword evidence="2" id="KW-1185">Reference proteome</keyword>
<dbReference type="VEuPathDB" id="TrichDB:TVAGG3_0132690"/>
<protein>
    <submittedName>
        <fullName evidence="1">Uncharacterized protein</fullName>
    </submittedName>
</protein>
<proteinExistence type="predicted"/>
<name>A2EZX2_TRIV3</name>
<dbReference type="Proteomes" id="UP000001542">
    <property type="component" value="Unassembled WGS sequence"/>
</dbReference>
<dbReference type="EMBL" id="DS113557">
    <property type="protein sequence ID" value="EAY01756.1"/>
    <property type="molecule type" value="Genomic_DNA"/>
</dbReference>
<dbReference type="VEuPathDB" id="TrichDB:TVAG_111130"/>
<gene>
    <name evidence="1" type="ORF">TVAG_111130</name>
</gene>
<evidence type="ECO:0000313" key="1">
    <source>
        <dbReference type="EMBL" id="EAY01756.1"/>
    </source>
</evidence>